<dbReference type="AlphaFoldDB" id="A0A318L2L3"/>
<gene>
    <name evidence="1" type="ORF">DES51_105217</name>
</gene>
<organism evidence="1 2">
    <name type="scientific">Dielma fastidiosa</name>
    <dbReference type="NCBI Taxonomy" id="1034346"/>
    <lineage>
        <taxon>Bacteria</taxon>
        <taxon>Bacillati</taxon>
        <taxon>Bacillota</taxon>
        <taxon>Erysipelotrichia</taxon>
        <taxon>Erysipelotrichales</taxon>
        <taxon>Erysipelotrichaceae</taxon>
        <taxon>Dielma</taxon>
    </lineage>
</organism>
<sequence>MRYLFYYPATPVKGKTTMIDKNFVEEVRARTGEPVSMIWSTVSMIYNMSAKTCYGIDFIYNEIINMLDDRVCWTSRQAAKLLLAES</sequence>
<dbReference type="Proteomes" id="UP000247612">
    <property type="component" value="Unassembled WGS sequence"/>
</dbReference>
<name>A0A318L2L3_9FIRM</name>
<protein>
    <submittedName>
        <fullName evidence="1">Uncharacterized protein</fullName>
    </submittedName>
</protein>
<keyword evidence="2" id="KW-1185">Reference proteome</keyword>
<comment type="caution">
    <text evidence="1">The sequence shown here is derived from an EMBL/GenBank/DDBJ whole genome shotgun (WGS) entry which is preliminary data.</text>
</comment>
<proteinExistence type="predicted"/>
<accession>A0A318L2L3</accession>
<evidence type="ECO:0000313" key="2">
    <source>
        <dbReference type="Proteomes" id="UP000247612"/>
    </source>
</evidence>
<evidence type="ECO:0000313" key="1">
    <source>
        <dbReference type="EMBL" id="PXX79743.1"/>
    </source>
</evidence>
<dbReference type="STRING" id="1034346.GCA_000313565_00809"/>
<reference evidence="1 2" key="1">
    <citation type="submission" date="2018-05" db="EMBL/GenBank/DDBJ databases">
        <title>Genomic Encyclopedia of Type Strains, Phase IV (KMG-IV): sequencing the most valuable type-strain genomes for metagenomic binning, comparative biology and taxonomic classification.</title>
        <authorList>
            <person name="Goeker M."/>
        </authorList>
    </citation>
    <scope>NUCLEOTIDE SEQUENCE [LARGE SCALE GENOMIC DNA]</scope>
    <source>
        <strain evidence="1 2">JC118</strain>
    </source>
</reference>
<dbReference type="EMBL" id="QJKH01000005">
    <property type="protein sequence ID" value="PXX79743.1"/>
    <property type="molecule type" value="Genomic_DNA"/>
</dbReference>